<dbReference type="InParanoid" id="A0A2K1JEC8"/>
<keyword evidence="3" id="KW-1185">Reference proteome</keyword>
<dbReference type="Gramene" id="Pp3c15_23240V3.1">
    <property type="protein sequence ID" value="Pp3c15_23240V3.1"/>
    <property type="gene ID" value="Pp3c15_23240"/>
</dbReference>
<dbReference type="AlphaFoldDB" id="A0A2K1JEC8"/>
<evidence type="ECO:0000313" key="2">
    <source>
        <dbReference type="EnsemblPlants" id="Pp3c15_23240V3.1"/>
    </source>
</evidence>
<proteinExistence type="predicted"/>
<dbReference type="EMBL" id="ABEU02000015">
    <property type="protein sequence ID" value="PNR39848.1"/>
    <property type="molecule type" value="Genomic_DNA"/>
</dbReference>
<dbReference type="EnsemblPlants" id="Pp3c15_23240V3.1">
    <property type="protein sequence ID" value="Pp3c15_23240V3.1"/>
    <property type="gene ID" value="Pp3c15_23240"/>
</dbReference>
<sequence length="71" mass="8509">MIVPSHEATPFYSEVKWIWTHVSFKIANSLYHTSFSDLKVKTWRKSRKVEKTQDIKRGEKEDFSRTFLCVE</sequence>
<dbReference type="Proteomes" id="UP000006727">
    <property type="component" value="Chromosome 15"/>
</dbReference>
<organism evidence="1">
    <name type="scientific">Physcomitrium patens</name>
    <name type="common">Spreading-leaved earth moss</name>
    <name type="synonym">Physcomitrella patens</name>
    <dbReference type="NCBI Taxonomy" id="3218"/>
    <lineage>
        <taxon>Eukaryota</taxon>
        <taxon>Viridiplantae</taxon>
        <taxon>Streptophyta</taxon>
        <taxon>Embryophyta</taxon>
        <taxon>Bryophyta</taxon>
        <taxon>Bryophytina</taxon>
        <taxon>Bryopsida</taxon>
        <taxon>Funariidae</taxon>
        <taxon>Funariales</taxon>
        <taxon>Funariaceae</taxon>
        <taxon>Physcomitrium</taxon>
    </lineage>
</organism>
<evidence type="ECO:0000313" key="1">
    <source>
        <dbReference type="EMBL" id="PNR39848.1"/>
    </source>
</evidence>
<reference evidence="2" key="3">
    <citation type="submission" date="2020-12" db="UniProtKB">
        <authorList>
            <consortium name="EnsemblPlants"/>
        </authorList>
    </citation>
    <scope>IDENTIFICATION</scope>
</reference>
<gene>
    <name evidence="1" type="ORF">PHYPA_020128</name>
</gene>
<reference evidence="1 3" key="1">
    <citation type="journal article" date="2008" name="Science">
        <title>The Physcomitrella genome reveals evolutionary insights into the conquest of land by plants.</title>
        <authorList>
            <person name="Rensing S."/>
            <person name="Lang D."/>
            <person name="Zimmer A."/>
            <person name="Terry A."/>
            <person name="Salamov A."/>
            <person name="Shapiro H."/>
            <person name="Nishiyama T."/>
            <person name="Perroud P.-F."/>
            <person name="Lindquist E."/>
            <person name="Kamisugi Y."/>
            <person name="Tanahashi T."/>
            <person name="Sakakibara K."/>
            <person name="Fujita T."/>
            <person name="Oishi K."/>
            <person name="Shin-I T."/>
            <person name="Kuroki Y."/>
            <person name="Toyoda A."/>
            <person name="Suzuki Y."/>
            <person name="Hashimoto A."/>
            <person name="Yamaguchi K."/>
            <person name="Sugano A."/>
            <person name="Kohara Y."/>
            <person name="Fujiyama A."/>
            <person name="Anterola A."/>
            <person name="Aoki S."/>
            <person name="Ashton N."/>
            <person name="Barbazuk W.B."/>
            <person name="Barker E."/>
            <person name="Bennetzen J."/>
            <person name="Bezanilla M."/>
            <person name="Blankenship R."/>
            <person name="Cho S.H."/>
            <person name="Dutcher S."/>
            <person name="Estelle M."/>
            <person name="Fawcett J.A."/>
            <person name="Gundlach H."/>
            <person name="Hanada K."/>
            <person name="Heyl A."/>
            <person name="Hicks K.A."/>
            <person name="Hugh J."/>
            <person name="Lohr M."/>
            <person name="Mayer K."/>
            <person name="Melkozernov A."/>
            <person name="Murata T."/>
            <person name="Nelson D."/>
            <person name="Pils B."/>
            <person name="Prigge M."/>
            <person name="Reiss B."/>
            <person name="Renner T."/>
            <person name="Rombauts S."/>
            <person name="Rushton P."/>
            <person name="Sanderfoot A."/>
            <person name="Schween G."/>
            <person name="Shiu S.-H."/>
            <person name="Stueber K."/>
            <person name="Theodoulou F.L."/>
            <person name="Tu H."/>
            <person name="Van de Peer Y."/>
            <person name="Verrier P.J."/>
            <person name="Waters E."/>
            <person name="Wood A."/>
            <person name="Yang L."/>
            <person name="Cove D."/>
            <person name="Cuming A."/>
            <person name="Hasebe M."/>
            <person name="Lucas S."/>
            <person name="Mishler D.B."/>
            <person name="Reski R."/>
            <person name="Grigoriev I."/>
            <person name="Quatrano R.S."/>
            <person name="Boore J.L."/>
        </authorList>
    </citation>
    <scope>NUCLEOTIDE SEQUENCE [LARGE SCALE GENOMIC DNA]</scope>
    <source>
        <strain evidence="2 3">cv. Gransden 2004</strain>
    </source>
</reference>
<accession>A0A2K1JEC8</accession>
<name>A0A2K1JEC8_PHYPA</name>
<reference evidence="1 3" key="2">
    <citation type="journal article" date="2018" name="Plant J.">
        <title>The Physcomitrella patens chromosome-scale assembly reveals moss genome structure and evolution.</title>
        <authorList>
            <person name="Lang D."/>
            <person name="Ullrich K.K."/>
            <person name="Murat F."/>
            <person name="Fuchs J."/>
            <person name="Jenkins J."/>
            <person name="Haas F.B."/>
            <person name="Piednoel M."/>
            <person name="Gundlach H."/>
            <person name="Van Bel M."/>
            <person name="Meyberg R."/>
            <person name="Vives C."/>
            <person name="Morata J."/>
            <person name="Symeonidi A."/>
            <person name="Hiss M."/>
            <person name="Muchero W."/>
            <person name="Kamisugi Y."/>
            <person name="Saleh O."/>
            <person name="Blanc G."/>
            <person name="Decker E.L."/>
            <person name="van Gessel N."/>
            <person name="Grimwood J."/>
            <person name="Hayes R.D."/>
            <person name="Graham S.W."/>
            <person name="Gunter L.E."/>
            <person name="McDaniel S.F."/>
            <person name="Hoernstein S.N.W."/>
            <person name="Larsson A."/>
            <person name="Li F.W."/>
            <person name="Perroud P.F."/>
            <person name="Phillips J."/>
            <person name="Ranjan P."/>
            <person name="Rokshar D.S."/>
            <person name="Rothfels C.J."/>
            <person name="Schneider L."/>
            <person name="Shu S."/>
            <person name="Stevenson D.W."/>
            <person name="Thummler F."/>
            <person name="Tillich M."/>
            <person name="Villarreal Aguilar J.C."/>
            <person name="Widiez T."/>
            <person name="Wong G.K."/>
            <person name="Wymore A."/>
            <person name="Zhang Y."/>
            <person name="Zimmer A.D."/>
            <person name="Quatrano R.S."/>
            <person name="Mayer K.F.X."/>
            <person name="Goodstein D."/>
            <person name="Casacuberta J.M."/>
            <person name="Vandepoele K."/>
            <person name="Reski R."/>
            <person name="Cuming A.C."/>
            <person name="Tuskan G.A."/>
            <person name="Maumus F."/>
            <person name="Salse J."/>
            <person name="Schmutz J."/>
            <person name="Rensing S.A."/>
        </authorList>
    </citation>
    <scope>NUCLEOTIDE SEQUENCE [LARGE SCALE GENOMIC DNA]</scope>
    <source>
        <strain evidence="2 3">cv. Gransden 2004</strain>
    </source>
</reference>
<protein>
    <submittedName>
        <fullName evidence="1 2">Uncharacterized protein</fullName>
    </submittedName>
</protein>
<evidence type="ECO:0000313" key="3">
    <source>
        <dbReference type="Proteomes" id="UP000006727"/>
    </source>
</evidence>